<dbReference type="Proteomes" id="UP000054144">
    <property type="component" value="Unassembled WGS sequence"/>
</dbReference>
<keyword evidence="2" id="KW-1185">Reference proteome</keyword>
<organism evidence="1 2">
    <name type="scientific">Fistulina hepatica ATCC 64428</name>
    <dbReference type="NCBI Taxonomy" id="1128425"/>
    <lineage>
        <taxon>Eukaryota</taxon>
        <taxon>Fungi</taxon>
        <taxon>Dikarya</taxon>
        <taxon>Basidiomycota</taxon>
        <taxon>Agaricomycotina</taxon>
        <taxon>Agaricomycetes</taxon>
        <taxon>Agaricomycetidae</taxon>
        <taxon>Agaricales</taxon>
        <taxon>Fistulinaceae</taxon>
        <taxon>Fistulina</taxon>
    </lineage>
</organism>
<reference evidence="1 2" key="1">
    <citation type="journal article" date="2015" name="Fungal Genet. Biol.">
        <title>Evolution of novel wood decay mechanisms in Agaricales revealed by the genome sequences of Fistulina hepatica and Cylindrobasidium torrendii.</title>
        <authorList>
            <person name="Floudas D."/>
            <person name="Held B.W."/>
            <person name="Riley R."/>
            <person name="Nagy L.G."/>
            <person name="Koehler G."/>
            <person name="Ransdell A.S."/>
            <person name="Younus H."/>
            <person name="Chow J."/>
            <person name="Chiniquy J."/>
            <person name="Lipzen A."/>
            <person name="Tritt A."/>
            <person name="Sun H."/>
            <person name="Haridas S."/>
            <person name="LaButti K."/>
            <person name="Ohm R.A."/>
            <person name="Kues U."/>
            <person name="Blanchette R.A."/>
            <person name="Grigoriev I.V."/>
            <person name="Minto R.E."/>
            <person name="Hibbett D.S."/>
        </authorList>
    </citation>
    <scope>NUCLEOTIDE SEQUENCE [LARGE SCALE GENOMIC DNA]</scope>
    <source>
        <strain evidence="1 2">ATCC 64428</strain>
    </source>
</reference>
<dbReference type="EMBL" id="KN882020">
    <property type="protein sequence ID" value="KIY46910.1"/>
    <property type="molecule type" value="Genomic_DNA"/>
</dbReference>
<sequence length="354" mass="40405">MFSRSRFGPNGHGLTYKEFCKSHWVTEHVQPDGTLPDDIYAEISRLAIVETTGQEPYDISTIPIAPIYDPPPGAATRTVTVSVDGHQVHLMFWVFPQEPVIGILPHYFFKTWCDEGDFEYKVFELSEYSNRLVHLSFPTVTPATIIFVRPTRSHTKVQRWFKNETNSFYGLVGDVVSVTAATGSQKAYQLGNMTSYIHQPWYLRAADRELLLVTEFSDDDTEMDDELPGYRCKVVTVTLDNHFIHFMFWMHEYSLYCGDFPMYECKHWCEPCTDTGPRMATSEPPAGCVSLKPRSAPQSPLTYEVIEANYITGRFEVIPTLSMGISLVHKIYVRALQSRNMVEVPVPLESNLES</sequence>
<accession>A0A0D7A861</accession>
<protein>
    <submittedName>
        <fullName evidence="1">Uncharacterized protein</fullName>
    </submittedName>
</protein>
<proteinExistence type="predicted"/>
<evidence type="ECO:0000313" key="1">
    <source>
        <dbReference type="EMBL" id="KIY46910.1"/>
    </source>
</evidence>
<name>A0A0D7A861_9AGAR</name>
<dbReference type="AlphaFoldDB" id="A0A0D7A861"/>
<evidence type="ECO:0000313" key="2">
    <source>
        <dbReference type="Proteomes" id="UP000054144"/>
    </source>
</evidence>
<gene>
    <name evidence="1" type="ORF">FISHEDRAFT_59998</name>
</gene>